<dbReference type="RefSeq" id="WP_282540801.1">
    <property type="nucleotide sequence ID" value="NZ_JASCIQ010000002.1"/>
</dbReference>
<organism evidence="2 3">
    <name type="scientific">Streptomyces cavernicola</name>
    <dbReference type="NCBI Taxonomy" id="3043613"/>
    <lineage>
        <taxon>Bacteria</taxon>
        <taxon>Bacillati</taxon>
        <taxon>Actinomycetota</taxon>
        <taxon>Actinomycetes</taxon>
        <taxon>Kitasatosporales</taxon>
        <taxon>Streptomycetaceae</taxon>
        <taxon>Streptomyces</taxon>
    </lineage>
</organism>
<gene>
    <name evidence="2" type="ORF">QIS96_03400</name>
</gene>
<keyword evidence="3" id="KW-1185">Reference proteome</keyword>
<proteinExistence type="predicted"/>
<protein>
    <submittedName>
        <fullName evidence="2">Uncharacterized protein</fullName>
    </submittedName>
</protein>
<evidence type="ECO:0000313" key="3">
    <source>
        <dbReference type="Proteomes" id="UP001223978"/>
    </source>
</evidence>
<dbReference type="EMBL" id="JASCIQ010000002">
    <property type="protein sequence ID" value="MDI3402870.1"/>
    <property type="molecule type" value="Genomic_DNA"/>
</dbReference>
<evidence type="ECO:0000256" key="1">
    <source>
        <dbReference type="SAM" id="MobiDB-lite"/>
    </source>
</evidence>
<evidence type="ECO:0000313" key="2">
    <source>
        <dbReference type="EMBL" id="MDI3402870.1"/>
    </source>
</evidence>
<name>A0ABT6S4C1_9ACTN</name>
<feature type="region of interest" description="Disordered" evidence="1">
    <location>
        <begin position="1"/>
        <end position="27"/>
    </location>
</feature>
<sequence>MGKRQRRRQRQQRNRLKQQQKAQRRHLLPSAQRPLLEVCFEDGVSEDHEALCLAYWEFDEPGAWTRKVAELGSSSMVLRIVKASCHANVLTLMCPQCADPITVKSRSDLANTGLWRPDVFPTAEQRAKVPCDACREVAADARRAAEQRAQEEHRKRSERRAANASAWVADHRGHSFPDEPLSAQEALTLLTVIDIMDRKDSESFGPLNKADYFLGASHSTDVETLKNLHQQRWIAPTLPAAVDDFAYMDDDTVRGVYVERVPWRLAHALGDEAPQARRETADEMQLLLLDSMDELKETGQELDAVTAVMYLDNLLMRKYSEEPVPEHRMQEAYDTFRDALRGGFTLGQLLAVAWSATASSVAWGQRTPGLRPGSVSSAAVTNLGRRLGYASDRPVPVYDLPNWVTLPATRATLLRLLEQHRAESEALHRFRSLQQRIGSRQLEALELDGDLAEAADSGRATTESLSFPDFLVDSRGDGPVRKPLPPLTYALVTPDGSFEFRTESAKGMRERVGAAGAGLVDRIVLDEPATVHAYVAELVPARSKNANPVASEMLRLLGCHCGPFFGPISFFAVGQRGYEPSSLDEDQQEMLYAAHEVAHARKAASPGDVSGGALSPG</sequence>
<dbReference type="Proteomes" id="UP001223978">
    <property type="component" value="Unassembled WGS sequence"/>
</dbReference>
<comment type="caution">
    <text evidence="2">The sequence shown here is derived from an EMBL/GenBank/DDBJ whole genome shotgun (WGS) entry which is preliminary data.</text>
</comment>
<reference evidence="2 3" key="1">
    <citation type="submission" date="2023-05" db="EMBL/GenBank/DDBJ databases">
        <title>Draft genome sequence of Streptomyces sp. B-S-A6 isolated from a cave soil in Thailand.</title>
        <authorList>
            <person name="Chamroensaksri N."/>
            <person name="Muangham S."/>
        </authorList>
    </citation>
    <scope>NUCLEOTIDE SEQUENCE [LARGE SCALE GENOMIC DNA]</scope>
    <source>
        <strain evidence="2 3">B-S-A6</strain>
    </source>
</reference>
<accession>A0ABT6S4C1</accession>